<feature type="compositionally biased region" description="Basic and acidic residues" evidence="1">
    <location>
        <begin position="120"/>
        <end position="130"/>
    </location>
</feature>
<sequence length="130" mass="13441">MATSPAGVRDVEQQPKTDDEYIHYDHIGHGSTPAAWALSGTVVAGSTIAGVGAIGLYWSDAWWTAIWIGAALMPVAIILGIVLKKAGYGVEMDSKAVLNEGDDPREHAGPASPDNTGGGAEKREPASGTN</sequence>
<evidence type="ECO:0000313" key="4">
    <source>
        <dbReference type="Proteomes" id="UP000523139"/>
    </source>
</evidence>
<name>A0A7X8TLI1_9MICC</name>
<protein>
    <submittedName>
        <fullName evidence="3">Uncharacterized protein</fullName>
    </submittedName>
</protein>
<dbReference type="NCBIfam" id="NF041681">
    <property type="entry name" value="HGxxPAAW"/>
    <property type="match status" value="1"/>
</dbReference>
<dbReference type="RefSeq" id="WP_168887702.1">
    <property type="nucleotide sequence ID" value="NZ_JABAHY010000008.1"/>
</dbReference>
<dbReference type="AlphaFoldDB" id="A0A7X8TLI1"/>
<evidence type="ECO:0000256" key="1">
    <source>
        <dbReference type="SAM" id="MobiDB-lite"/>
    </source>
</evidence>
<comment type="caution">
    <text evidence="3">The sequence shown here is derived from an EMBL/GenBank/DDBJ whole genome shotgun (WGS) entry which is preliminary data.</text>
</comment>
<feature type="region of interest" description="Disordered" evidence="1">
    <location>
        <begin position="98"/>
        <end position="130"/>
    </location>
</feature>
<keyword evidence="2" id="KW-1133">Transmembrane helix</keyword>
<keyword evidence="2" id="KW-0472">Membrane</keyword>
<feature type="transmembrane region" description="Helical" evidence="2">
    <location>
        <begin position="64"/>
        <end position="83"/>
    </location>
</feature>
<reference evidence="3 4" key="1">
    <citation type="submission" date="2020-04" db="EMBL/GenBank/DDBJ databases">
        <title>Nesterenkonia sp. nov., isolated from marine sediment.</title>
        <authorList>
            <person name="Zhang G."/>
        </authorList>
    </citation>
    <scope>NUCLEOTIDE SEQUENCE [LARGE SCALE GENOMIC DNA]</scope>
    <source>
        <strain evidence="3 4">MY13</strain>
    </source>
</reference>
<gene>
    <name evidence="3" type="ORF">HGQ17_09435</name>
</gene>
<keyword evidence="4" id="KW-1185">Reference proteome</keyword>
<dbReference type="Proteomes" id="UP000523139">
    <property type="component" value="Unassembled WGS sequence"/>
</dbReference>
<accession>A0A7X8TLI1</accession>
<keyword evidence="2" id="KW-0812">Transmembrane</keyword>
<evidence type="ECO:0000313" key="3">
    <source>
        <dbReference type="EMBL" id="NLS10213.1"/>
    </source>
</evidence>
<dbReference type="EMBL" id="JABAHY010000008">
    <property type="protein sequence ID" value="NLS10213.1"/>
    <property type="molecule type" value="Genomic_DNA"/>
</dbReference>
<evidence type="ECO:0000256" key="2">
    <source>
        <dbReference type="SAM" id="Phobius"/>
    </source>
</evidence>
<feature type="transmembrane region" description="Helical" evidence="2">
    <location>
        <begin position="34"/>
        <end position="58"/>
    </location>
</feature>
<proteinExistence type="predicted"/>
<organism evidence="3 4">
    <name type="scientific">Nesterenkonia sedimenti</name>
    <dbReference type="NCBI Taxonomy" id="1463632"/>
    <lineage>
        <taxon>Bacteria</taxon>
        <taxon>Bacillati</taxon>
        <taxon>Actinomycetota</taxon>
        <taxon>Actinomycetes</taxon>
        <taxon>Micrococcales</taxon>
        <taxon>Micrococcaceae</taxon>
        <taxon>Nesterenkonia</taxon>
    </lineage>
</organism>